<sequence>MNEAWFKEEAGTTEADASTKNMASFNHLPDMIIEEGTGGKSAKPFLARARLDSNPRNPPKSDGPWGGCDRIATPLGRHPLVKIFDDVCQDGSQKTLRQKLIAIIWNDQPSGILAVRAGFALQDTENFPTIVLALQYGAVATDRAVAIVTEAANHVFQFKELHDLSIEVIEADFSLHTSEDVDFSQRFRPIPLPGIGLGRADRLICGGTLGCYLQLHLEPKPEARKTGLESKIVYLALTCHHVLSEQTTPQFKLLKIKQEAGALRATEQKCIEMMEEMDRINEERYHKVCQFDCGFGKVLATSGYDKCVFLDGEEEKAALDRMISDWGLVQIHQSRLDSADALPSSSLSLEQLIVYKSLGRFLVPSSAENPDFPNNGICSIDDLLATLGDEDDPKRIIFKHGNASGARRGAISDLRATIFMRHTADGQPCILAGQAVLAVVPPKDQKYYVGRSNDFGRKGDSGSIVHAYDGSALGIYFGGQSEQHYDPRNPKVSSLDGLHFVQAMSDALPEMHDVLGPVYPDFDVKIVQCWDMDD</sequence>
<gene>
    <name evidence="1" type="ORF">E0L32_007638</name>
</gene>
<dbReference type="Proteomes" id="UP000319257">
    <property type="component" value="Unassembled WGS sequence"/>
</dbReference>
<proteinExistence type="predicted"/>
<reference evidence="1 2" key="1">
    <citation type="submission" date="2019-06" db="EMBL/GenBank/DDBJ databases">
        <title>Draft genome sequence of the filamentous fungus Phialemoniopsis curvata isolated from diesel fuel.</title>
        <authorList>
            <person name="Varaljay V.A."/>
            <person name="Lyon W.J."/>
            <person name="Crouch A.L."/>
            <person name="Drake C.E."/>
            <person name="Hollomon J.M."/>
            <person name="Nadeau L.J."/>
            <person name="Nunn H.S."/>
            <person name="Stevenson B.S."/>
            <person name="Bojanowski C.L."/>
            <person name="Crookes-Goodson W.J."/>
        </authorList>
    </citation>
    <scope>NUCLEOTIDE SEQUENCE [LARGE SCALE GENOMIC DNA]</scope>
    <source>
        <strain evidence="1 2">D216</strain>
    </source>
</reference>
<dbReference type="AlphaFoldDB" id="A0A507B2Y4"/>
<evidence type="ECO:0000313" key="2">
    <source>
        <dbReference type="Proteomes" id="UP000319257"/>
    </source>
</evidence>
<protein>
    <submittedName>
        <fullName evidence="1">Uncharacterized protein</fullName>
    </submittedName>
</protein>
<accession>A0A507B2Y4</accession>
<evidence type="ECO:0000313" key="1">
    <source>
        <dbReference type="EMBL" id="TPX11659.1"/>
    </source>
</evidence>
<dbReference type="InParanoid" id="A0A507B2Y4"/>
<keyword evidence="2" id="KW-1185">Reference proteome</keyword>
<organism evidence="1 2">
    <name type="scientific">Thyridium curvatum</name>
    <dbReference type="NCBI Taxonomy" id="1093900"/>
    <lineage>
        <taxon>Eukaryota</taxon>
        <taxon>Fungi</taxon>
        <taxon>Dikarya</taxon>
        <taxon>Ascomycota</taxon>
        <taxon>Pezizomycotina</taxon>
        <taxon>Sordariomycetes</taxon>
        <taxon>Sordariomycetidae</taxon>
        <taxon>Thyridiales</taxon>
        <taxon>Thyridiaceae</taxon>
        <taxon>Thyridium</taxon>
    </lineage>
</organism>
<dbReference type="GeneID" id="41975085"/>
<name>A0A507B2Y4_9PEZI</name>
<dbReference type="RefSeq" id="XP_030993370.1">
    <property type="nucleotide sequence ID" value="XM_031142404.1"/>
</dbReference>
<comment type="caution">
    <text evidence="1">The sequence shown here is derived from an EMBL/GenBank/DDBJ whole genome shotgun (WGS) entry which is preliminary data.</text>
</comment>
<dbReference type="EMBL" id="SKBQ01000047">
    <property type="protein sequence ID" value="TPX11659.1"/>
    <property type="molecule type" value="Genomic_DNA"/>
</dbReference>
<dbReference type="OrthoDB" id="5424209at2759"/>